<reference evidence="5" key="4">
    <citation type="submission" date="2023-08" db="EMBL/GenBank/DDBJ databases">
        <authorList>
            <person name="Guima S.E.S."/>
            <person name="Martins L.F."/>
            <person name="Silva A.M."/>
            <person name="Setubal J.C."/>
        </authorList>
    </citation>
    <scope>NUCLEOTIDE SEQUENCE</scope>
    <source>
        <strain evidence="5">ZC4RG45</strain>
    </source>
</reference>
<dbReference type="SMART" id="SM01240">
    <property type="entry name" value="IMPDH"/>
    <property type="match status" value="1"/>
</dbReference>
<reference evidence="5" key="2">
    <citation type="submission" date="2018-05" db="EMBL/GenBank/DDBJ databases">
        <authorList>
            <person name="Moura L."/>
            <person name="Setubal J.C."/>
        </authorList>
    </citation>
    <scope>NUCLEOTIDE SEQUENCE</scope>
    <source>
        <strain evidence="5">ZC4RG45</strain>
    </source>
</reference>
<dbReference type="CDD" id="cd00381">
    <property type="entry name" value="IMPDH"/>
    <property type="match status" value="1"/>
</dbReference>
<name>A0A2W4LSD4_9PSEU</name>
<reference evidence="6" key="1">
    <citation type="submission" date="2018-05" db="EMBL/GenBank/DDBJ databases">
        <authorList>
            <person name="Lanie J.A."/>
            <person name="Ng W.-L."/>
            <person name="Kazmierczak K.M."/>
            <person name="Andrzejewski T.M."/>
            <person name="Davidsen T.M."/>
            <person name="Wayne K.J."/>
            <person name="Tettelin H."/>
            <person name="Glass J.I."/>
            <person name="Rusch D."/>
            <person name="Podicherti R."/>
            <person name="Tsui H.-C.T."/>
            <person name="Winkler M.E."/>
        </authorList>
    </citation>
    <scope>NUCLEOTIDE SEQUENCE</scope>
    <source>
        <strain evidence="6">ZC4RG45</strain>
    </source>
</reference>
<keyword evidence="2" id="KW-0560">Oxidoreductase</keyword>
<comment type="caution">
    <text evidence="6">The sequence shown here is derived from an EMBL/GenBank/DDBJ whole genome shotgun (WGS) entry which is preliminary data.</text>
</comment>
<dbReference type="InterPro" id="IPR005992">
    <property type="entry name" value="IMP_DH-rel2"/>
</dbReference>
<dbReference type="GO" id="GO:0006183">
    <property type="term" value="P:GTP biosynthetic process"/>
    <property type="evidence" value="ECO:0007669"/>
    <property type="project" value="TreeGrafter"/>
</dbReference>
<evidence type="ECO:0000256" key="1">
    <source>
        <dbReference type="ARBA" id="ARBA00005502"/>
    </source>
</evidence>
<gene>
    <name evidence="5" type="ORF">DIU77_013660</name>
    <name evidence="6" type="ORF">DIU77_07515</name>
</gene>
<evidence type="ECO:0000259" key="4">
    <source>
        <dbReference type="Pfam" id="PF00478"/>
    </source>
</evidence>
<dbReference type="InterPro" id="IPR005990">
    <property type="entry name" value="IMP_DH"/>
</dbReference>
<evidence type="ECO:0000313" key="7">
    <source>
        <dbReference type="Proteomes" id="UP000249324"/>
    </source>
</evidence>
<dbReference type="EMBL" id="QGUI02000190">
    <property type="protein sequence ID" value="MFO7193284.1"/>
    <property type="molecule type" value="Genomic_DNA"/>
</dbReference>
<protein>
    <submittedName>
        <fullName evidence="6">GuaB3 family IMP dehydrogenase-related protein</fullName>
    </submittedName>
</protein>
<dbReference type="InterPro" id="IPR001093">
    <property type="entry name" value="IMP_DH_GMPRt"/>
</dbReference>
<dbReference type="FunFam" id="3.20.20.70:FF:000060">
    <property type="entry name" value="IMP dehydrogenase subunit"/>
    <property type="match status" value="1"/>
</dbReference>
<dbReference type="Proteomes" id="UP000249324">
    <property type="component" value="Unassembled WGS sequence"/>
</dbReference>
<organism evidence="6">
    <name type="scientific">Thermocrispum agreste</name>
    <dbReference type="NCBI Taxonomy" id="37925"/>
    <lineage>
        <taxon>Bacteria</taxon>
        <taxon>Bacillati</taxon>
        <taxon>Actinomycetota</taxon>
        <taxon>Actinomycetes</taxon>
        <taxon>Pseudonocardiales</taxon>
        <taxon>Pseudonocardiaceae</taxon>
        <taxon>Thermocrispum</taxon>
    </lineage>
</organism>
<dbReference type="STRING" id="1111738.GCA_000427905_01537"/>
<evidence type="ECO:0000256" key="3">
    <source>
        <dbReference type="ARBA" id="ARBA00023027"/>
    </source>
</evidence>
<keyword evidence="3" id="KW-0520">NAD</keyword>
<accession>A0A2W4LSD4</accession>
<evidence type="ECO:0000313" key="5">
    <source>
        <dbReference type="EMBL" id="MFO7193284.1"/>
    </source>
</evidence>
<dbReference type="NCBIfam" id="TIGR01304">
    <property type="entry name" value="IMP_DH_rel_2"/>
    <property type="match status" value="1"/>
</dbReference>
<dbReference type="PANTHER" id="PTHR11911:SF85">
    <property type="entry name" value="INOSINE-5'-MONOPHOSPHATE DEHYDROGENASE"/>
    <property type="match status" value="1"/>
</dbReference>
<comment type="similarity">
    <text evidence="1">Belongs to the IMPDH/GMPR family.</text>
</comment>
<dbReference type="AlphaFoldDB" id="A0A2W4LSD4"/>
<evidence type="ECO:0000313" key="6">
    <source>
        <dbReference type="EMBL" id="PZM98616.1"/>
    </source>
</evidence>
<sequence length="378" mass="39963">MRDVIEIGMGRTARRAYDLDDVEIVPSRRTRSSKIVSTAWQIDAYRFELPLVTHPTDAIVSPDTAIAIGKLGGLGVLNAEGLWARHADVDEALQTLLVAAENMEDPAALTRQLQQLHAAPIRPELITAALKKIRDAGVTVAARVSPQNAAELTPHLLDAGVEILVVQGTIVSAEHVSGEDTEPLNLKDFIANLDIPVIAGGVSDYRTAMHLMRTGAAGVLVGHGYAPGVTSTDRVLGIGVPMATAIIDAAAARRDYLDETGGRYVHVIADGGISCSGDLAKAIACGADAVMLGAPLAGYRDAPGRGLYWTAAAAHPSLPRSRIAMGPDVDVDLETLLYGPSFEPDGRINLFGALRRAMAKTGYSDLKEFQKVGLTVRA</sequence>
<dbReference type="InterPro" id="IPR013785">
    <property type="entry name" value="Aldolase_TIM"/>
</dbReference>
<feature type="domain" description="IMP dehydrogenase/GMP reductase" evidence="4">
    <location>
        <begin position="18"/>
        <end position="308"/>
    </location>
</feature>
<dbReference type="PANTHER" id="PTHR11911">
    <property type="entry name" value="INOSINE-5-MONOPHOSPHATE DEHYDROGENASE RELATED"/>
    <property type="match status" value="1"/>
</dbReference>
<dbReference type="GO" id="GO:0003938">
    <property type="term" value="F:IMP dehydrogenase activity"/>
    <property type="evidence" value="ECO:0007669"/>
    <property type="project" value="InterPro"/>
</dbReference>
<dbReference type="SUPFAM" id="SSF51412">
    <property type="entry name" value="Inosine monophosphate dehydrogenase (IMPDH)"/>
    <property type="match status" value="1"/>
</dbReference>
<proteinExistence type="inferred from homology"/>
<dbReference type="Pfam" id="PF00478">
    <property type="entry name" value="IMPDH"/>
    <property type="match status" value="1"/>
</dbReference>
<dbReference type="Gene3D" id="3.20.20.70">
    <property type="entry name" value="Aldolase class I"/>
    <property type="match status" value="1"/>
</dbReference>
<evidence type="ECO:0000256" key="2">
    <source>
        <dbReference type="ARBA" id="ARBA00023002"/>
    </source>
</evidence>
<dbReference type="EMBL" id="QGUI01000231">
    <property type="protein sequence ID" value="PZM98616.1"/>
    <property type="molecule type" value="Genomic_DNA"/>
</dbReference>
<reference evidence="5 7" key="3">
    <citation type="journal article" date="2021" name="BMC Genomics">
        <title>Genome-resolved metagenome and metatranscriptome analyses of thermophilic composting reveal key bacterial players and their metabolic interactions.</title>
        <authorList>
            <person name="Braga L.P.P."/>
            <person name="Pereira R.V."/>
            <person name="Martins L.F."/>
            <person name="Moura L.M.S."/>
            <person name="Sanchez F.B."/>
            <person name="Patane J.S.L."/>
            <person name="da Silva A.M."/>
            <person name="Setubal J.C."/>
        </authorList>
    </citation>
    <scope>NUCLEOTIDE SEQUENCE [LARGE SCALE GENOMIC DNA]</scope>
    <source>
        <strain evidence="5">ZC4RG45</strain>
    </source>
</reference>